<evidence type="ECO:0000313" key="2">
    <source>
        <dbReference type="Proteomes" id="UP001059041"/>
    </source>
</evidence>
<name>A0A9W7WR00_TRIRA</name>
<comment type="caution">
    <text evidence="1">The sequence shown here is derived from an EMBL/GenBank/DDBJ whole genome shotgun (WGS) entry which is preliminary data.</text>
</comment>
<dbReference type="AlphaFoldDB" id="A0A9W7WR00"/>
<gene>
    <name evidence="1" type="ORF">IRJ41_010378</name>
</gene>
<accession>A0A9W7WR00</accession>
<sequence length="59" mass="6808">MYVEQGSGSNDVDLDVVFVWMTEDHLESFASVWDHADCSLVKHRFIHVGLLCEPQFVHM</sequence>
<protein>
    <submittedName>
        <fullName evidence="1">Uncharacterized protein</fullName>
    </submittedName>
</protein>
<dbReference type="EMBL" id="JAFHDT010000008">
    <property type="protein sequence ID" value="KAI7806703.1"/>
    <property type="molecule type" value="Genomic_DNA"/>
</dbReference>
<organism evidence="1 2">
    <name type="scientific">Triplophysa rosa</name>
    <name type="common">Cave loach</name>
    <dbReference type="NCBI Taxonomy" id="992332"/>
    <lineage>
        <taxon>Eukaryota</taxon>
        <taxon>Metazoa</taxon>
        <taxon>Chordata</taxon>
        <taxon>Craniata</taxon>
        <taxon>Vertebrata</taxon>
        <taxon>Euteleostomi</taxon>
        <taxon>Actinopterygii</taxon>
        <taxon>Neopterygii</taxon>
        <taxon>Teleostei</taxon>
        <taxon>Ostariophysi</taxon>
        <taxon>Cypriniformes</taxon>
        <taxon>Nemacheilidae</taxon>
        <taxon>Triplophysa</taxon>
    </lineage>
</organism>
<evidence type="ECO:0000313" key="1">
    <source>
        <dbReference type="EMBL" id="KAI7806703.1"/>
    </source>
</evidence>
<reference evidence="1" key="1">
    <citation type="submission" date="2021-02" db="EMBL/GenBank/DDBJ databases">
        <title>Comparative genomics reveals that relaxation of natural selection precedes convergent phenotypic evolution of cavefish.</title>
        <authorList>
            <person name="Peng Z."/>
        </authorList>
    </citation>
    <scope>NUCLEOTIDE SEQUENCE</scope>
    <source>
        <tissue evidence="1">Muscle</tissue>
    </source>
</reference>
<proteinExistence type="predicted"/>
<keyword evidence="2" id="KW-1185">Reference proteome</keyword>
<dbReference type="Proteomes" id="UP001059041">
    <property type="component" value="Linkage Group LG8"/>
</dbReference>